<sequence>MVLINKIRLVIIKKERYSKHQEYKYNNIKILICGQKKLRIIDQFLLSIVQQLIGSNSKDNYNREKEKLIENNSIRKQGGDWINELQNINIENNIYQCNEIINSLQQQLASQMKQQKRLILQKQSKIQYLVFMQLKYHQQLCIITYKELLNIHIVVKNVLLLLQFIWISYKRNILNQYLIQNAFIDDDYYKNEYYAKVGGISVKEIFILEQTFLELMDFKLFIEENNYFMYEKKLLEFGEIEMS</sequence>
<accession>A0A8S1LKX1</accession>
<dbReference type="Pfam" id="PF08613">
    <property type="entry name" value="Cyclin"/>
    <property type="match status" value="1"/>
</dbReference>
<dbReference type="PANTHER" id="PTHR15615:SF108">
    <property type="entry name" value="PROTEIN CNPPD1"/>
    <property type="match status" value="1"/>
</dbReference>
<dbReference type="PANTHER" id="PTHR15615">
    <property type="match status" value="1"/>
</dbReference>
<organism evidence="1 2">
    <name type="scientific">Paramecium sonneborni</name>
    <dbReference type="NCBI Taxonomy" id="65129"/>
    <lineage>
        <taxon>Eukaryota</taxon>
        <taxon>Sar</taxon>
        <taxon>Alveolata</taxon>
        <taxon>Ciliophora</taxon>
        <taxon>Intramacronucleata</taxon>
        <taxon>Oligohymenophorea</taxon>
        <taxon>Peniculida</taxon>
        <taxon>Parameciidae</taxon>
        <taxon>Paramecium</taxon>
    </lineage>
</organism>
<dbReference type="AlphaFoldDB" id="A0A8S1LKX1"/>
<dbReference type="GO" id="GO:0019901">
    <property type="term" value="F:protein kinase binding"/>
    <property type="evidence" value="ECO:0007669"/>
    <property type="project" value="InterPro"/>
</dbReference>
<dbReference type="InterPro" id="IPR013922">
    <property type="entry name" value="Cyclin_PHO80-like"/>
</dbReference>
<evidence type="ECO:0000313" key="2">
    <source>
        <dbReference type="Proteomes" id="UP000692954"/>
    </source>
</evidence>
<comment type="caution">
    <text evidence="1">The sequence shown here is derived from an EMBL/GenBank/DDBJ whole genome shotgun (WGS) entry which is preliminary data.</text>
</comment>
<dbReference type="Proteomes" id="UP000692954">
    <property type="component" value="Unassembled WGS sequence"/>
</dbReference>
<dbReference type="OrthoDB" id="337735at2759"/>
<proteinExistence type="predicted"/>
<gene>
    <name evidence="1" type="ORF">PSON_ATCC_30995.1.T0170381</name>
</gene>
<protein>
    <submittedName>
        <fullName evidence="1">Uncharacterized protein</fullName>
    </submittedName>
</protein>
<evidence type="ECO:0000313" key="1">
    <source>
        <dbReference type="EMBL" id="CAD8063384.1"/>
    </source>
</evidence>
<keyword evidence="2" id="KW-1185">Reference proteome</keyword>
<name>A0A8S1LKX1_9CILI</name>
<reference evidence="1" key="1">
    <citation type="submission" date="2021-01" db="EMBL/GenBank/DDBJ databases">
        <authorList>
            <consortium name="Genoscope - CEA"/>
            <person name="William W."/>
        </authorList>
    </citation>
    <scope>NUCLEOTIDE SEQUENCE</scope>
</reference>
<dbReference type="EMBL" id="CAJJDN010000017">
    <property type="protein sequence ID" value="CAD8063384.1"/>
    <property type="molecule type" value="Genomic_DNA"/>
</dbReference>